<proteinExistence type="predicted"/>
<dbReference type="SUPFAM" id="SSF51735">
    <property type="entry name" value="NAD(P)-binding Rossmann-fold domains"/>
    <property type="match status" value="1"/>
</dbReference>
<dbReference type="PRINTS" id="PR00080">
    <property type="entry name" value="SDRFAMILY"/>
</dbReference>
<accession>A0ABU8WB29</accession>
<dbReference type="PANTHER" id="PTHR43975">
    <property type="entry name" value="ZGC:101858"/>
    <property type="match status" value="1"/>
</dbReference>
<dbReference type="CDD" id="cd05233">
    <property type="entry name" value="SDR_c"/>
    <property type="match status" value="1"/>
</dbReference>
<sequence>MTGSATGVGAATALALARRGYDVLINYSRSEREARESEAACREAGADTLLVCGDIADDGACRAMAEAAMGRWKRIDALVNNAGITSFAGSANWDALDAATFQRILDVNVIGMFQMVRACVAHLKAAKGSIVNVSSIAGALGIGSSVAYIASKGAVNSLTLHLARALAPEIRVNAVCPGMITTRWFVDGIGEENFQKLKAQYEQSTPLGRACTAEDVAESVLWLVEGARTVTGELILLDSGTHLGRAPSAVQAAR</sequence>
<dbReference type="Proteomes" id="UP001363010">
    <property type="component" value="Unassembled WGS sequence"/>
</dbReference>
<reference evidence="1 2" key="1">
    <citation type="submission" date="2024-03" db="EMBL/GenBank/DDBJ databases">
        <title>Novel species of the genus Variovorax.</title>
        <authorList>
            <person name="Liu Q."/>
            <person name="Xin Y.-H."/>
        </authorList>
    </citation>
    <scope>NUCLEOTIDE SEQUENCE [LARGE SCALE GENOMIC DNA]</scope>
    <source>
        <strain evidence="1 2">KACC 18501</strain>
    </source>
</reference>
<protein>
    <submittedName>
        <fullName evidence="1">SDR family oxidoreductase</fullName>
    </submittedName>
</protein>
<dbReference type="RefSeq" id="WP_340368295.1">
    <property type="nucleotide sequence ID" value="NZ_JBBKZV010000060.1"/>
</dbReference>
<dbReference type="PANTHER" id="PTHR43975:SF2">
    <property type="entry name" value="EG:BACR7A4.14 PROTEIN-RELATED"/>
    <property type="match status" value="1"/>
</dbReference>
<organism evidence="1 2">
    <name type="scientific">Variovorax humicola</name>
    <dbReference type="NCBI Taxonomy" id="1769758"/>
    <lineage>
        <taxon>Bacteria</taxon>
        <taxon>Pseudomonadati</taxon>
        <taxon>Pseudomonadota</taxon>
        <taxon>Betaproteobacteria</taxon>
        <taxon>Burkholderiales</taxon>
        <taxon>Comamonadaceae</taxon>
        <taxon>Variovorax</taxon>
    </lineage>
</organism>
<keyword evidence="2" id="KW-1185">Reference proteome</keyword>
<comment type="caution">
    <text evidence="1">The sequence shown here is derived from an EMBL/GenBank/DDBJ whole genome shotgun (WGS) entry which is preliminary data.</text>
</comment>
<evidence type="ECO:0000313" key="1">
    <source>
        <dbReference type="EMBL" id="MEJ8827266.1"/>
    </source>
</evidence>
<dbReference type="EMBL" id="JBBKZV010000060">
    <property type="protein sequence ID" value="MEJ8827266.1"/>
    <property type="molecule type" value="Genomic_DNA"/>
</dbReference>
<dbReference type="Gene3D" id="3.40.50.720">
    <property type="entry name" value="NAD(P)-binding Rossmann-like Domain"/>
    <property type="match status" value="1"/>
</dbReference>
<dbReference type="InterPro" id="IPR036291">
    <property type="entry name" value="NAD(P)-bd_dom_sf"/>
</dbReference>
<dbReference type="PRINTS" id="PR00081">
    <property type="entry name" value="GDHRDH"/>
</dbReference>
<name>A0ABU8WB29_9BURK</name>
<evidence type="ECO:0000313" key="2">
    <source>
        <dbReference type="Proteomes" id="UP001363010"/>
    </source>
</evidence>
<gene>
    <name evidence="1" type="ORF">WKW80_35695</name>
</gene>
<dbReference type="InterPro" id="IPR002347">
    <property type="entry name" value="SDR_fam"/>
</dbReference>
<dbReference type="Pfam" id="PF13561">
    <property type="entry name" value="adh_short_C2"/>
    <property type="match status" value="1"/>
</dbReference>